<feature type="compositionally biased region" description="Polar residues" evidence="1">
    <location>
        <begin position="152"/>
        <end position="163"/>
    </location>
</feature>
<reference evidence="2" key="1">
    <citation type="submission" date="2023-10" db="EMBL/GenBank/DDBJ databases">
        <authorList>
            <person name="Hackl T."/>
        </authorList>
    </citation>
    <scope>NUCLEOTIDE SEQUENCE</scope>
</reference>
<feature type="compositionally biased region" description="Basic and acidic residues" evidence="1">
    <location>
        <begin position="116"/>
        <end position="141"/>
    </location>
</feature>
<evidence type="ECO:0000256" key="1">
    <source>
        <dbReference type="SAM" id="MobiDB-lite"/>
    </source>
</evidence>
<dbReference type="EMBL" id="CAUWAG010000003">
    <property type="protein sequence ID" value="CAJ2499827.1"/>
    <property type="molecule type" value="Genomic_DNA"/>
</dbReference>
<protein>
    <submittedName>
        <fullName evidence="2">Uu.00g026800.m01.CDS01</fullName>
    </submittedName>
</protein>
<comment type="caution">
    <text evidence="2">The sequence shown here is derived from an EMBL/GenBank/DDBJ whole genome shotgun (WGS) entry which is preliminary data.</text>
</comment>
<evidence type="ECO:0000313" key="3">
    <source>
        <dbReference type="Proteomes" id="UP001295740"/>
    </source>
</evidence>
<proteinExistence type="predicted"/>
<gene>
    <name evidence="2" type="ORF">KHLLAP_LOCUS295</name>
</gene>
<dbReference type="Proteomes" id="UP001295740">
    <property type="component" value="Unassembled WGS sequence"/>
</dbReference>
<name>A0AAI8V866_9PEZI</name>
<keyword evidence="3" id="KW-1185">Reference proteome</keyword>
<evidence type="ECO:0000313" key="2">
    <source>
        <dbReference type="EMBL" id="CAJ2499827.1"/>
    </source>
</evidence>
<organism evidence="2 3">
    <name type="scientific">Anthostomella pinea</name>
    <dbReference type="NCBI Taxonomy" id="933095"/>
    <lineage>
        <taxon>Eukaryota</taxon>
        <taxon>Fungi</taxon>
        <taxon>Dikarya</taxon>
        <taxon>Ascomycota</taxon>
        <taxon>Pezizomycotina</taxon>
        <taxon>Sordariomycetes</taxon>
        <taxon>Xylariomycetidae</taxon>
        <taxon>Xylariales</taxon>
        <taxon>Xylariaceae</taxon>
        <taxon>Anthostomella</taxon>
    </lineage>
</organism>
<dbReference type="AlphaFoldDB" id="A0AAI8V866"/>
<feature type="region of interest" description="Disordered" evidence="1">
    <location>
        <begin position="116"/>
        <end position="163"/>
    </location>
</feature>
<accession>A0AAI8V866</accession>
<sequence>MERQIFGFTRIAASTWGCSAARAQEVYTKVVRSAIAFGATAWHTPSEGNQAQGLVKKMLTTQAACLRVMAGAFKATPRHLPETETGCPPLDAYLDMRVAAFKGRMYGEAGRHVTAETRKVEGREGERRKVGGNGSRKETRASRQAGERSASAVAQRNSVPTEG</sequence>